<dbReference type="Pfam" id="PF13602">
    <property type="entry name" value="ADH_zinc_N_2"/>
    <property type="match status" value="1"/>
</dbReference>
<dbReference type="InterPro" id="IPR042491">
    <property type="entry name" value="Vps35_C"/>
</dbReference>
<gene>
    <name evidence="8" type="ORF">INT43_007992</name>
</gene>
<feature type="compositionally biased region" description="Acidic residues" evidence="6">
    <location>
        <begin position="688"/>
        <end position="709"/>
    </location>
</feature>
<evidence type="ECO:0000256" key="6">
    <source>
        <dbReference type="SAM" id="MobiDB-lite"/>
    </source>
</evidence>
<dbReference type="GO" id="GO:0042147">
    <property type="term" value="P:retrograde transport, endosome to Golgi"/>
    <property type="evidence" value="ECO:0007669"/>
    <property type="project" value="InterPro"/>
</dbReference>
<keyword evidence="3" id="KW-0813">Transport</keyword>
<evidence type="ECO:0000313" key="8">
    <source>
        <dbReference type="EMBL" id="KAG2177335.1"/>
    </source>
</evidence>
<dbReference type="EMBL" id="JAEPQZ010000009">
    <property type="protein sequence ID" value="KAG2177335.1"/>
    <property type="molecule type" value="Genomic_DNA"/>
</dbReference>
<dbReference type="SUPFAM" id="SSF50129">
    <property type="entry name" value="GroES-like"/>
    <property type="match status" value="1"/>
</dbReference>
<dbReference type="GO" id="GO:0005829">
    <property type="term" value="C:cytosol"/>
    <property type="evidence" value="ECO:0007669"/>
    <property type="project" value="GOC"/>
</dbReference>
<comment type="caution">
    <text evidence="8">The sequence shown here is derived from an EMBL/GenBank/DDBJ whole genome shotgun (WGS) entry which is preliminary data.</text>
</comment>
<dbReference type="Gene3D" id="3.40.50.720">
    <property type="entry name" value="NAD(P)-binding Rossmann-like Domain"/>
    <property type="match status" value="1"/>
</dbReference>
<dbReference type="GO" id="GO:0005770">
    <property type="term" value="C:late endosome"/>
    <property type="evidence" value="ECO:0007669"/>
    <property type="project" value="TreeGrafter"/>
</dbReference>
<dbReference type="InterPro" id="IPR005378">
    <property type="entry name" value="Vps35"/>
</dbReference>
<comment type="subcellular location">
    <subcellularLocation>
        <location evidence="1">Membrane</location>
        <topology evidence="1">Peripheral membrane protein</topology>
    </subcellularLocation>
</comment>
<dbReference type="Proteomes" id="UP000654370">
    <property type="component" value="Unassembled WGS sequence"/>
</dbReference>
<name>A0A8H7UBZ8_MORIS</name>
<protein>
    <recommendedName>
        <fullName evidence="7">Enoyl reductase (ER) domain-containing protein</fullName>
    </recommendedName>
</protein>
<comment type="similarity">
    <text evidence="2">Belongs to the VPS35 family.</text>
</comment>
<dbReference type="Gene3D" id="1.25.40.660">
    <property type="entry name" value="Vacuolar protein sorting-associated protein 35, helical subcomplex Vps35-C"/>
    <property type="match status" value="1"/>
</dbReference>
<dbReference type="PANTHER" id="PTHR11099">
    <property type="entry name" value="VACUOLAR SORTING PROTEIN 35"/>
    <property type="match status" value="1"/>
</dbReference>
<proteinExistence type="inferred from homology"/>
<dbReference type="SUPFAM" id="SSF51735">
    <property type="entry name" value="NAD(P)-binding Rossmann-fold domains"/>
    <property type="match status" value="1"/>
</dbReference>
<dbReference type="OrthoDB" id="10258141at2759"/>
<dbReference type="InterPro" id="IPR013154">
    <property type="entry name" value="ADH-like_N"/>
</dbReference>
<evidence type="ECO:0000313" key="9">
    <source>
        <dbReference type="Proteomes" id="UP000654370"/>
    </source>
</evidence>
<keyword evidence="4" id="KW-0653">Protein transport</keyword>
<evidence type="ECO:0000256" key="2">
    <source>
        <dbReference type="ARBA" id="ARBA00006536"/>
    </source>
</evidence>
<dbReference type="InterPro" id="IPR020843">
    <property type="entry name" value="ER"/>
</dbReference>
<dbReference type="Gene3D" id="3.90.180.10">
    <property type="entry name" value="Medium-chain alcohol dehydrogenases, catalytic domain"/>
    <property type="match status" value="1"/>
</dbReference>
<dbReference type="GO" id="GO:0006886">
    <property type="term" value="P:intracellular protein transport"/>
    <property type="evidence" value="ECO:0007669"/>
    <property type="project" value="TreeGrafter"/>
</dbReference>
<dbReference type="SMART" id="SM00829">
    <property type="entry name" value="PKS_ER"/>
    <property type="match status" value="1"/>
</dbReference>
<dbReference type="InterPro" id="IPR011032">
    <property type="entry name" value="GroES-like_sf"/>
</dbReference>
<reference evidence="8" key="1">
    <citation type="submission" date="2020-12" db="EMBL/GenBank/DDBJ databases">
        <title>Metabolic potential, ecology and presence of endohyphal bacteria is reflected in genomic diversity of Mucoromycotina.</title>
        <authorList>
            <person name="Muszewska A."/>
            <person name="Okrasinska A."/>
            <person name="Steczkiewicz K."/>
            <person name="Drgas O."/>
            <person name="Orlowska M."/>
            <person name="Perlinska-Lenart U."/>
            <person name="Aleksandrzak-Piekarczyk T."/>
            <person name="Szatraj K."/>
            <person name="Zielenkiewicz U."/>
            <person name="Pilsyk S."/>
            <person name="Malc E."/>
            <person name="Mieczkowski P."/>
            <person name="Kruszewska J.S."/>
            <person name="Biernat P."/>
            <person name="Pawlowska J."/>
        </authorList>
    </citation>
    <scope>NUCLEOTIDE SEQUENCE</scope>
    <source>
        <strain evidence="8">WA0000067209</strain>
    </source>
</reference>
<dbReference type="Pfam" id="PF08240">
    <property type="entry name" value="ADH_N"/>
    <property type="match status" value="1"/>
</dbReference>
<evidence type="ECO:0000256" key="1">
    <source>
        <dbReference type="ARBA" id="ARBA00004170"/>
    </source>
</evidence>
<keyword evidence="5" id="KW-0472">Membrane</keyword>
<evidence type="ECO:0000256" key="5">
    <source>
        <dbReference type="ARBA" id="ARBA00023136"/>
    </source>
</evidence>
<dbReference type="PANTHER" id="PTHR11099:SF0">
    <property type="entry name" value="VACUOLAR PROTEIN SORTING-ASSOCIATED PROTEIN 35"/>
    <property type="match status" value="1"/>
</dbReference>
<dbReference type="Pfam" id="PF03635">
    <property type="entry name" value="Vps35"/>
    <property type="match status" value="1"/>
</dbReference>
<dbReference type="GO" id="GO:0016491">
    <property type="term" value="F:oxidoreductase activity"/>
    <property type="evidence" value="ECO:0007669"/>
    <property type="project" value="InterPro"/>
</dbReference>
<feature type="region of interest" description="Disordered" evidence="6">
    <location>
        <begin position="677"/>
        <end position="729"/>
    </location>
</feature>
<sequence>MASDPQPDLPATMRALQVSRYGDPSVLQYVETKTPQLTAPTDMIVKVHVAGVNPVEAKIRSGNISAVIKSTPPCIVGRDFSGTVVSKGDKVTKYNIGDDVFGMLPNALGFGGGGSYAEYIRVPIAETAMAKKPANVTHRDVGGAGVPVNTVWRGLVVQGKLKSLTSPKVIVIGASGGVGTYGVQMAKALGAYVVAICSGRNAELVRSLGADKILDYTVKDSISKFASENKDTYDIVLDAVGGDGYWKLLAPVLKPAGVYTTAAGPVEHNGSEKIGYGQIAKMVATVGARKLFGSRKYEIIGMLPPDDMTEIANLFEVGKVKTHIPAEQVFSLKDGAKAHEMIETHRSVAPAEDQAKLLDEALNVVKLQAHHMKKCLDNNKLTDGLKHCSTMLSELRTSALTPKNYYELYMAIFDALRHLTIYLIEAHAAGRHHLADLYEIVQYAGNIVPRLYLMITVGAAYMSVKDAPVREIMRDMMEMSRGVQHPTRGLFLRHYLSGMTRDYLPVGNAEGPEGNLNESIKFILTNFTEMNKLWVRLQHQGHSRDREKREAERKELKILVGTNLVRLSQLEGVDLETYKTTIMPGVLEQVVSCRDVIAQEYLMEVIIQVFPDEYHLRSLEPFLSATAQLHPKLNVKSIIIALIDRLAAFAAREAEAESEDQTRTRLLQLTAKEKGKRKTKAVSNAENGDAEEEAVEDEEKVEEGAEEERENVPASNGEEKTADADVEDEYNADGTIKKYRGIPEDVELFVVFWTQIVELVKQRPDLTVQDLTALLVSLTNLSLSCYPEKINYVDQVLTYAKDKVIEFSDTPDLHSKTTESNLLALLLAPINSYPTVLTLLLLDSYQPLLALQTYSTRKAVAQAIISSVLRNETIISEPEDVNGVLEMCDVLIRDQKDAPVITTAQSPAYGNNLNRKTEFISPEQEELAEEQGWLARMIHLLRSDDEDKQFLLLSAARKQLSEGGERVRYTFPPLVISAIQLARRYKRQENQDENWEKKIAALFRFIHQAVALLESKTESSDMCLRLYLLAAQSADECGFEDVAYEFFVQSFTIYEDSICDSKAQYQAITCIVGTLQTTRVFSFDNYDTLITKAALHGSKLLKKADQCRAVYMSSHLWWATERYNETDGEDKELFRDGERVLECLQKALKIANSTLDPVTNVELFVEILNRYIYYFELRNEAVTVKYLNGLIDLINTNLSNMDSPDQHPRSSSSSSLFDIEGPVSEYVKRHFRSTLLQLQNRAEVSRAQVAHDSSYEGARYEEVDVGEI</sequence>
<dbReference type="CDD" id="cd08267">
    <property type="entry name" value="MDR1"/>
    <property type="match status" value="1"/>
</dbReference>
<accession>A0A8H7UBZ8</accession>
<dbReference type="AlphaFoldDB" id="A0A8H7UBZ8"/>
<keyword evidence="9" id="KW-1185">Reference proteome</keyword>
<evidence type="ECO:0000259" key="7">
    <source>
        <dbReference type="SMART" id="SM00829"/>
    </source>
</evidence>
<organism evidence="8 9">
    <name type="scientific">Mortierella isabellina</name>
    <name type="common">Filamentous fungus</name>
    <name type="synonym">Umbelopsis isabellina</name>
    <dbReference type="NCBI Taxonomy" id="91625"/>
    <lineage>
        <taxon>Eukaryota</taxon>
        <taxon>Fungi</taxon>
        <taxon>Fungi incertae sedis</taxon>
        <taxon>Mucoromycota</taxon>
        <taxon>Mucoromycotina</taxon>
        <taxon>Umbelopsidomycetes</taxon>
        <taxon>Umbelopsidales</taxon>
        <taxon>Umbelopsidaceae</taxon>
        <taxon>Umbelopsis</taxon>
    </lineage>
</organism>
<dbReference type="FunFam" id="1.25.40.660:FF:000002">
    <property type="entry name" value="Vacuolar protein sorting-associated protein 35"/>
    <property type="match status" value="1"/>
</dbReference>
<dbReference type="InterPro" id="IPR036291">
    <property type="entry name" value="NAD(P)-bd_dom_sf"/>
</dbReference>
<dbReference type="GO" id="GO:0030906">
    <property type="term" value="C:retromer, cargo-selective complex"/>
    <property type="evidence" value="ECO:0007669"/>
    <property type="project" value="InterPro"/>
</dbReference>
<feature type="domain" description="Enoyl reductase (ER)" evidence="7">
    <location>
        <begin position="22"/>
        <end position="349"/>
    </location>
</feature>
<evidence type="ECO:0000256" key="3">
    <source>
        <dbReference type="ARBA" id="ARBA00022448"/>
    </source>
</evidence>
<evidence type="ECO:0000256" key="4">
    <source>
        <dbReference type="ARBA" id="ARBA00022927"/>
    </source>
</evidence>